<feature type="binding site" evidence="9">
    <location>
        <position position="764"/>
    </location>
    <ligand>
        <name>ATP</name>
        <dbReference type="ChEBI" id="CHEBI:30616"/>
    </ligand>
</feature>
<comment type="cofactor">
    <cofactor evidence="1">
        <name>Mg(2+)</name>
        <dbReference type="ChEBI" id="CHEBI:18420"/>
    </cofactor>
</comment>
<keyword evidence="8" id="KW-0378">Hydrolase</keyword>
<keyword evidence="7" id="KW-0418">Kinase</keyword>
<dbReference type="RefSeq" id="XP_049143616.1">
    <property type="nucleotide sequence ID" value="XM_049286473.1"/>
</dbReference>
<comment type="similarity">
    <text evidence="3 9 10">Belongs to the NDK family.</text>
</comment>
<dbReference type="Gene3D" id="3.40.50.1820">
    <property type="entry name" value="alpha/beta hydrolase"/>
    <property type="match status" value="1"/>
</dbReference>
<dbReference type="GeneID" id="73341483"/>
<dbReference type="FunFam" id="3.30.70.141:FF:000002">
    <property type="entry name" value="Nucleoside diphosphate kinase"/>
    <property type="match status" value="1"/>
</dbReference>
<dbReference type="InterPro" id="IPR050309">
    <property type="entry name" value="Type-B_Carboxylest/Lipase"/>
</dbReference>
<evidence type="ECO:0000256" key="3">
    <source>
        <dbReference type="ARBA" id="ARBA00008142"/>
    </source>
</evidence>
<dbReference type="InterPro" id="IPR001564">
    <property type="entry name" value="Nucleoside_diP_kinase"/>
</dbReference>
<dbReference type="SUPFAM" id="SSF53474">
    <property type="entry name" value="alpha/beta-Hydrolases"/>
    <property type="match status" value="1"/>
</dbReference>
<dbReference type="AlphaFoldDB" id="A0A9Q8SRN6"/>
<gene>
    <name evidence="13" type="ORF">CLUP02_07479</name>
</gene>
<dbReference type="Pfam" id="PF00334">
    <property type="entry name" value="NDK"/>
    <property type="match status" value="1"/>
</dbReference>
<dbReference type="EC" id="2.7.4.6" evidence="4"/>
<dbReference type="InterPro" id="IPR034907">
    <property type="entry name" value="NDK-like_dom"/>
</dbReference>
<feature type="region of interest" description="Disordered" evidence="11">
    <location>
        <begin position="563"/>
        <end position="598"/>
    </location>
</feature>
<dbReference type="PANTHER" id="PTHR11559">
    <property type="entry name" value="CARBOXYLESTERASE"/>
    <property type="match status" value="1"/>
</dbReference>
<feature type="binding site" evidence="9">
    <location>
        <position position="688"/>
    </location>
    <ligand>
        <name>ATP</name>
        <dbReference type="ChEBI" id="CHEBI:30616"/>
    </ligand>
</feature>
<dbReference type="InterPro" id="IPR036850">
    <property type="entry name" value="NDK-like_dom_sf"/>
</dbReference>
<dbReference type="PROSITE" id="PS51374">
    <property type="entry name" value="NDPK_LIKE"/>
    <property type="match status" value="1"/>
</dbReference>
<comment type="similarity">
    <text evidence="2">Belongs to the type-B carboxylesterase/lipase family.</text>
</comment>
<protein>
    <recommendedName>
        <fullName evidence="5">Nucleoside diphosphate kinase</fullName>
        <ecNumber evidence="4">2.7.4.6</ecNumber>
    </recommendedName>
</protein>
<evidence type="ECO:0000256" key="10">
    <source>
        <dbReference type="RuleBase" id="RU004011"/>
    </source>
</evidence>
<dbReference type="Pfam" id="PF00135">
    <property type="entry name" value="COesterase"/>
    <property type="match status" value="2"/>
</dbReference>
<dbReference type="InterPro" id="IPR019826">
    <property type="entry name" value="Carboxylesterase_B_AS"/>
</dbReference>
<evidence type="ECO:0000256" key="8">
    <source>
        <dbReference type="ARBA" id="ARBA00022801"/>
    </source>
</evidence>
<reference evidence="13" key="1">
    <citation type="journal article" date="2021" name="Mol. Plant Microbe Interact.">
        <title>Complete Genome Sequence of the Plant-Pathogenic Fungus Colletotrichum lupini.</title>
        <authorList>
            <person name="Baroncelli R."/>
            <person name="Pensec F."/>
            <person name="Da Lio D."/>
            <person name="Boufleur T."/>
            <person name="Vicente I."/>
            <person name="Sarrocco S."/>
            <person name="Picot A."/>
            <person name="Baraldi E."/>
            <person name="Sukno S."/>
            <person name="Thon M."/>
            <person name="Le Floch G."/>
        </authorList>
    </citation>
    <scope>NUCLEOTIDE SEQUENCE</scope>
    <source>
        <strain evidence="13">IMI 504893</strain>
    </source>
</reference>
<evidence type="ECO:0000256" key="5">
    <source>
        <dbReference type="ARBA" id="ARBA00017632"/>
    </source>
</evidence>
<dbReference type="CDD" id="cd04413">
    <property type="entry name" value="NDPk_I"/>
    <property type="match status" value="1"/>
</dbReference>
<organism evidence="13 14">
    <name type="scientific">Colletotrichum lupini</name>
    <dbReference type="NCBI Taxonomy" id="145971"/>
    <lineage>
        <taxon>Eukaryota</taxon>
        <taxon>Fungi</taxon>
        <taxon>Dikarya</taxon>
        <taxon>Ascomycota</taxon>
        <taxon>Pezizomycotina</taxon>
        <taxon>Sordariomycetes</taxon>
        <taxon>Hypocreomycetidae</taxon>
        <taxon>Glomerellales</taxon>
        <taxon>Glomerellaceae</taxon>
        <taxon>Colletotrichum</taxon>
        <taxon>Colletotrichum acutatum species complex</taxon>
    </lineage>
</organism>
<evidence type="ECO:0000256" key="2">
    <source>
        <dbReference type="ARBA" id="ARBA00005964"/>
    </source>
</evidence>
<dbReference type="SMART" id="SM00562">
    <property type="entry name" value="NDK"/>
    <property type="match status" value="1"/>
</dbReference>
<dbReference type="GO" id="GO:0006228">
    <property type="term" value="P:UTP biosynthetic process"/>
    <property type="evidence" value="ECO:0007669"/>
    <property type="project" value="InterPro"/>
</dbReference>
<evidence type="ECO:0000259" key="12">
    <source>
        <dbReference type="SMART" id="SM00562"/>
    </source>
</evidence>
<dbReference type="GO" id="GO:0006183">
    <property type="term" value="P:GTP biosynthetic process"/>
    <property type="evidence" value="ECO:0007669"/>
    <property type="project" value="InterPro"/>
</dbReference>
<evidence type="ECO:0000313" key="14">
    <source>
        <dbReference type="Proteomes" id="UP000830671"/>
    </source>
</evidence>
<evidence type="ECO:0000256" key="7">
    <source>
        <dbReference type="ARBA" id="ARBA00022777"/>
    </source>
</evidence>
<dbReference type="PROSITE" id="PS00122">
    <property type="entry name" value="CARBOXYLESTERASE_B_1"/>
    <property type="match status" value="1"/>
</dbReference>
<feature type="binding site" evidence="9">
    <location>
        <position position="736"/>
    </location>
    <ligand>
        <name>ATP</name>
        <dbReference type="ChEBI" id="CHEBI:30616"/>
    </ligand>
</feature>
<keyword evidence="14" id="KW-1185">Reference proteome</keyword>
<dbReference type="PRINTS" id="PR01243">
    <property type="entry name" value="NUCDPKINASE"/>
</dbReference>
<evidence type="ECO:0000256" key="1">
    <source>
        <dbReference type="ARBA" id="ARBA00001946"/>
    </source>
</evidence>
<dbReference type="InterPro" id="IPR023005">
    <property type="entry name" value="Nucleoside_diP_kinase_AS"/>
</dbReference>
<evidence type="ECO:0000256" key="9">
    <source>
        <dbReference type="PROSITE-ProRule" id="PRU00706"/>
    </source>
</evidence>
<evidence type="ECO:0000256" key="4">
    <source>
        <dbReference type="ARBA" id="ARBA00012966"/>
    </source>
</evidence>
<dbReference type="Proteomes" id="UP000830671">
    <property type="component" value="Chromosome 4"/>
</dbReference>
<dbReference type="InterPro" id="IPR029058">
    <property type="entry name" value="AB_hydrolase_fold"/>
</dbReference>
<dbReference type="GO" id="GO:0004550">
    <property type="term" value="F:nucleoside diphosphate kinase activity"/>
    <property type="evidence" value="ECO:0007669"/>
    <property type="project" value="UniProtKB-EC"/>
</dbReference>
<dbReference type="Gene3D" id="3.30.70.141">
    <property type="entry name" value="Nucleoside diphosphate kinase-like domain"/>
    <property type="match status" value="1"/>
</dbReference>
<dbReference type="SUPFAM" id="SSF54919">
    <property type="entry name" value="Nucleoside diphosphate kinase, NDK"/>
    <property type="match status" value="1"/>
</dbReference>
<name>A0A9Q8SRN6_9PEZI</name>
<proteinExistence type="inferred from homology"/>
<accession>A0A9Q8SRN6</accession>
<dbReference type="GO" id="GO:0016787">
    <property type="term" value="F:hydrolase activity"/>
    <property type="evidence" value="ECO:0007669"/>
    <property type="project" value="UniProtKB-KW"/>
</dbReference>
<feature type="active site" description="Pros-phosphohistidine intermediate" evidence="9">
    <location>
        <position position="794"/>
    </location>
</feature>
<feature type="binding site" evidence="9">
    <location>
        <position position="791"/>
    </location>
    <ligand>
        <name>ATP</name>
        <dbReference type="ChEBI" id="CHEBI:30616"/>
    </ligand>
</feature>
<dbReference type="InterPro" id="IPR002018">
    <property type="entry name" value="CarbesteraseB"/>
</dbReference>
<dbReference type="HAMAP" id="MF_00451">
    <property type="entry name" value="NDP_kinase"/>
    <property type="match status" value="1"/>
</dbReference>
<evidence type="ECO:0000256" key="6">
    <source>
        <dbReference type="ARBA" id="ARBA00022679"/>
    </source>
</evidence>
<dbReference type="KEGG" id="clup:CLUP02_07479"/>
<dbReference type="EMBL" id="CP019476">
    <property type="protein sequence ID" value="UQC81993.1"/>
    <property type="molecule type" value="Genomic_DNA"/>
</dbReference>
<evidence type="ECO:0000256" key="11">
    <source>
        <dbReference type="SAM" id="MobiDB-lite"/>
    </source>
</evidence>
<feature type="binding site" evidence="9">
    <location>
        <position position="770"/>
    </location>
    <ligand>
        <name>ATP</name>
        <dbReference type="ChEBI" id="CHEBI:30616"/>
    </ligand>
</feature>
<sequence length="830" mass="90582">MSAFLILSEIVSFFRDDITLCPHYYTCSFFEIWFMLAHAVVVEWVDPAEPVRIIHPDVNMARVLLLLLAGLSGGLCQKAPQVQTRNGSYTGVHLPLLNQDYFLGMPFAQPPVQGPLRFSPPASLNTSWTGSRDATQFGNICYGYGNDNNRLAALGFKISEDCLSINVVRPSNYTDQSLPVAVYIYGGGYFQGGSADPRLNFSSIIRDSVAAGKPIIGVSFNYRLSAFGFLGENIAAFGGDPTKVTIFGNSAGAGSVGAQLLAYNGRDDGLFRGAISQSGAPAGFSPFSPFLDVAKWDEVYENITVGTGCNTTDALNCLRNVPIEVLNAVVNSTATSGASYGLGAQLAKGNFVKVPYIIGHNTDEGSAFIPGNNFDNATFYPTSKIDTDEQFREYIASLKANETVASRVFDLYRQNATDQALATYPDDLSAELGYQYKRAVTLAGDFNIIAPTHYTAQMWAAYNVPLYKYRWDVIVSGLPRYIGATHAKEIFFVFDDQSRDDYDVWPLQDKPQSFSELASIMATAWASFVATGDPNSNGSVNGTNWPLYNDFKENFVFTGNVTSHVENDDTHSGPHHHSGGAQDNDPASKHKKPQQNNANASFPEYARRTAEKLPPPTFIILALLFGLYIIFSSSQQNQRSAADLSSPPVAPSVVTTTIYQEHQPSSTPKVVVDTSPKMSTEQTFIAIKPDGVQRGLIGPIVSRFETRGFKLVAIKLMTPGKEHLQAHYADLKDKPFFAGLIEYMNSGPICAMVWEGRDAVKTGRVLLGATNPLASAPGTIRGDYAIDVGRNVCHGSDSVENAKKEIALWFKDGDVVSYKASQFDWIYEKP</sequence>
<keyword evidence="6" id="KW-0808">Transferase</keyword>
<feature type="domain" description="Nucleoside diphosphate kinase-like" evidence="12">
    <location>
        <begin position="680"/>
        <end position="817"/>
    </location>
</feature>
<dbReference type="NCBIfam" id="NF001908">
    <property type="entry name" value="PRK00668.1"/>
    <property type="match status" value="1"/>
</dbReference>
<feature type="binding site" evidence="9">
    <location>
        <position position="781"/>
    </location>
    <ligand>
        <name>ATP</name>
        <dbReference type="ChEBI" id="CHEBI:30616"/>
    </ligand>
</feature>
<evidence type="ECO:0000313" key="13">
    <source>
        <dbReference type="EMBL" id="UQC81993.1"/>
    </source>
</evidence>
<dbReference type="PROSITE" id="PS00469">
    <property type="entry name" value="NDPK"/>
    <property type="match status" value="1"/>
</dbReference>
<dbReference type="GO" id="GO:0006241">
    <property type="term" value="P:CTP biosynthetic process"/>
    <property type="evidence" value="ECO:0007669"/>
    <property type="project" value="InterPro"/>
</dbReference>